<evidence type="ECO:0000313" key="4">
    <source>
        <dbReference type="Proteomes" id="UP001189429"/>
    </source>
</evidence>
<keyword evidence="4" id="KW-1185">Reference proteome</keyword>
<keyword evidence="1" id="KW-0175">Coiled coil</keyword>
<proteinExistence type="predicted"/>
<organism evidence="3 4">
    <name type="scientific">Prorocentrum cordatum</name>
    <dbReference type="NCBI Taxonomy" id="2364126"/>
    <lineage>
        <taxon>Eukaryota</taxon>
        <taxon>Sar</taxon>
        <taxon>Alveolata</taxon>
        <taxon>Dinophyceae</taxon>
        <taxon>Prorocentrales</taxon>
        <taxon>Prorocentraceae</taxon>
        <taxon>Prorocentrum</taxon>
    </lineage>
</organism>
<reference evidence="3" key="1">
    <citation type="submission" date="2023-10" db="EMBL/GenBank/DDBJ databases">
        <authorList>
            <person name="Chen Y."/>
            <person name="Shah S."/>
            <person name="Dougan E. K."/>
            <person name="Thang M."/>
            <person name="Chan C."/>
        </authorList>
    </citation>
    <scope>NUCLEOTIDE SEQUENCE [LARGE SCALE GENOMIC DNA]</scope>
</reference>
<feature type="compositionally biased region" description="Basic and acidic residues" evidence="2">
    <location>
        <begin position="170"/>
        <end position="179"/>
    </location>
</feature>
<evidence type="ECO:0000256" key="2">
    <source>
        <dbReference type="SAM" id="MobiDB-lite"/>
    </source>
</evidence>
<evidence type="ECO:0000313" key="3">
    <source>
        <dbReference type="EMBL" id="CAK0864638.1"/>
    </source>
</evidence>
<protein>
    <submittedName>
        <fullName evidence="3">Uncharacterized protein</fullName>
    </submittedName>
</protein>
<accession>A0ABN9UX52</accession>
<feature type="coiled-coil region" evidence="1">
    <location>
        <begin position="241"/>
        <end position="296"/>
    </location>
</feature>
<evidence type="ECO:0000256" key="1">
    <source>
        <dbReference type="SAM" id="Coils"/>
    </source>
</evidence>
<name>A0ABN9UX52_9DINO</name>
<dbReference type="EMBL" id="CAUYUJ010016385">
    <property type="protein sequence ID" value="CAK0864638.1"/>
    <property type="molecule type" value="Genomic_DNA"/>
</dbReference>
<feature type="region of interest" description="Disordered" evidence="2">
    <location>
        <begin position="1"/>
        <end position="20"/>
    </location>
</feature>
<feature type="region of interest" description="Disordered" evidence="2">
    <location>
        <begin position="152"/>
        <end position="179"/>
    </location>
</feature>
<sequence length="723" mass="79983">MAAQGALPLRPEESAKQPIPSGLRWEERGLICGSRTLCGHEKVNSSSTASTWEDIDMDTILEEAEGGASCSSRAAVSAARSAHRPGRCLGEVARLPEHLWLCVAQYQGAADSCAASAARVCVLLILLVGWRVIRSMPKTELAALRKQIQQLSRPKMLDGDTQSPPQQDGGPKESDLQKKQKMLEAAEAAMASLENAAQVQGVAPSTVPGYADADKTVRDLRQETHAAKPIGTQVHGIGKKIQKADQQIAKLQASIEHEKKAVADKLALLVDLKQQLEAKQKARVQLQLEQMELLRQRTPEQGMDVEDLRTSISDNGGTPAETEDEIRAQVKRHVESFQALLAKKGEVEGAYFVTEGGCAFFEYVVGSIYLDTKDGMGAANAAHLWQTVQALAELSSAGIDWMDYPLWQLVPRLPKELPQEAPIGCARFPLEWDQGLFGAADDAAGLVAGMDALMHGIEKELTNRYDHVGPAAKRCAGRAGAPEFVWGQVERQPPLKRTYKRPITLAWKTAPRWMMHIQTERDRLKTLVSQLQMASASCSIEPRQCSVLLQAFSEVSGFLRKARRSQVVLQQLPSEVQSFLGSGLQVLVDTRFQELMTMIGKEATRLRKEDQRDSYQAWMRFQREAFKPGASIAHRLSKVRPMDQIVSFRRPGGVPPQALANQVYVHLKLQFGHFKTIRGPLDARTRCCGVLVLNQLLLMVQAHKTAYLYCQWQGSQRLQFEGH</sequence>
<dbReference type="Proteomes" id="UP001189429">
    <property type="component" value="Unassembled WGS sequence"/>
</dbReference>
<gene>
    <name evidence="3" type="ORF">PCOR1329_LOCUS52461</name>
</gene>
<comment type="caution">
    <text evidence="3">The sequence shown here is derived from an EMBL/GenBank/DDBJ whole genome shotgun (WGS) entry which is preliminary data.</text>
</comment>